<dbReference type="AlphaFoldDB" id="A0A840TRL8"/>
<evidence type="ECO:0000256" key="6">
    <source>
        <dbReference type="SAM" id="Phobius"/>
    </source>
</evidence>
<feature type="transmembrane region" description="Helical" evidence="6">
    <location>
        <begin position="283"/>
        <end position="304"/>
    </location>
</feature>
<dbReference type="InterPro" id="IPR025857">
    <property type="entry name" value="MacB_PCD"/>
</dbReference>
<accession>A0A840TRL8</accession>
<dbReference type="InterPro" id="IPR003838">
    <property type="entry name" value="ABC3_permease_C"/>
</dbReference>
<dbReference type="Pfam" id="PF02687">
    <property type="entry name" value="FtsX"/>
    <property type="match status" value="2"/>
</dbReference>
<comment type="caution">
    <text evidence="9">The sequence shown here is derived from an EMBL/GenBank/DDBJ whole genome shotgun (WGS) entry which is preliminary data.</text>
</comment>
<evidence type="ECO:0000256" key="4">
    <source>
        <dbReference type="ARBA" id="ARBA00022989"/>
    </source>
</evidence>
<feature type="domain" description="ABC3 transporter permease C-terminal" evidence="7">
    <location>
        <begin position="688"/>
        <end position="801"/>
    </location>
</feature>
<evidence type="ECO:0000256" key="3">
    <source>
        <dbReference type="ARBA" id="ARBA00022692"/>
    </source>
</evidence>
<dbReference type="GO" id="GO:0022857">
    <property type="term" value="F:transmembrane transporter activity"/>
    <property type="evidence" value="ECO:0007669"/>
    <property type="project" value="TreeGrafter"/>
</dbReference>
<dbReference type="GO" id="GO:0005886">
    <property type="term" value="C:plasma membrane"/>
    <property type="evidence" value="ECO:0007669"/>
    <property type="project" value="UniProtKB-SubCell"/>
</dbReference>
<proteinExistence type="predicted"/>
<evidence type="ECO:0000313" key="10">
    <source>
        <dbReference type="Proteomes" id="UP000557307"/>
    </source>
</evidence>
<keyword evidence="2" id="KW-1003">Cell membrane</keyword>
<feature type="transmembrane region" description="Helical" evidence="6">
    <location>
        <begin position="335"/>
        <end position="357"/>
    </location>
</feature>
<dbReference type="Pfam" id="PF12704">
    <property type="entry name" value="MacB_PCD"/>
    <property type="match status" value="2"/>
</dbReference>
<sequence>MLRNYLKMALRNFTKYKVYSFINLGGLTLAVTCCLLLGLYVRHEWSFDRFHTQTDRLYRAWTREVYKGDVFTNTVTPYVLGPTLKETYPEVEAMSRVQTSTLNVKKGEEVLSERVHAVDKDFFRMFDFPLVRSTGGNPIQDLYSVVLTEEVAQKYFGTENPVGKQLYLQLDSTMQAYTVTAVAKNVPTHSSIRFGMVIPLENILRYRSDKVLKSWFMIDPETYVLLRERTESEKLRAKFPALLTTVLGDKYQDQNYIINLQPMPDIHLNTELTGGIEPTSNPAYSYILGGIALFILLIACINFMTLSLGRSVSRAQEVGVRKAVGALRGQLMGQFWSEALLMTVLAVSLGVLLAFVLTPTFSQLANQTLTFRFDATAALFLLGLIVMVGLVAGSYPSLVLSGFRPVEVLKGKISLKSDASLFRRSLVVVQFSLSVFLIAGTIVLNQQLNFLQSTSLGYQSDKTVIIPVGAGGEAGRQRVERYRQALASQKEVQSVAASAFPFAEGSGGSWGTLGFTDTKKVYREFQFNIVDPHFIPTYGIKVVQGRNFDPANTADTYGGLIVNQALVKAFDLKDPLNERLPGRFHDHRIIGVTDDFHYASLHSKVQPLVMVLRLDSLVKYSENMMFTSSSALDLSIRLAPGQVSEQVAMLEQTWKAVVPGEPFRFTFLDDSLQRQYEAEQRLSRIVTVASLLSILIACLGLFGLATLAVARRTKEIGIRKVLGASVYGIMGLLSKDFLKLVLIGILIASPLAWFALDRWLQDFAYRISVQWWVFALAGTLAVGVALLTVSLQSIKAALMNPVKSLRSE</sequence>
<dbReference type="EMBL" id="JACHGF010000006">
    <property type="protein sequence ID" value="MBB5285565.1"/>
    <property type="molecule type" value="Genomic_DNA"/>
</dbReference>
<keyword evidence="5 6" id="KW-0472">Membrane</keyword>
<organism evidence="9 10">
    <name type="scientific">Rhabdobacter roseus</name>
    <dbReference type="NCBI Taxonomy" id="1655419"/>
    <lineage>
        <taxon>Bacteria</taxon>
        <taxon>Pseudomonadati</taxon>
        <taxon>Bacteroidota</taxon>
        <taxon>Cytophagia</taxon>
        <taxon>Cytophagales</taxon>
        <taxon>Cytophagaceae</taxon>
        <taxon>Rhabdobacter</taxon>
    </lineage>
</organism>
<evidence type="ECO:0000259" key="8">
    <source>
        <dbReference type="Pfam" id="PF12704"/>
    </source>
</evidence>
<feature type="transmembrane region" description="Helical" evidence="6">
    <location>
        <begin position="737"/>
        <end position="756"/>
    </location>
</feature>
<feature type="transmembrane region" description="Helical" evidence="6">
    <location>
        <begin position="21"/>
        <end position="41"/>
    </location>
</feature>
<feature type="transmembrane region" description="Helical" evidence="6">
    <location>
        <begin position="685"/>
        <end position="710"/>
    </location>
</feature>
<evidence type="ECO:0000259" key="7">
    <source>
        <dbReference type="Pfam" id="PF02687"/>
    </source>
</evidence>
<dbReference type="InterPro" id="IPR050250">
    <property type="entry name" value="Macrolide_Exporter_MacB"/>
</dbReference>
<keyword evidence="4 6" id="KW-1133">Transmembrane helix</keyword>
<evidence type="ECO:0000256" key="2">
    <source>
        <dbReference type="ARBA" id="ARBA00022475"/>
    </source>
</evidence>
<comment type="subcellular location">
    <subcellularLocation>
        <location evidence="1">Cell membrane</location>
        <topology evidence="1">Multi-pass membrane protein</topology>
    </subcellularLocation>
</comment>
<gene>
    <name evidence="9" type="ORF">HNQ92_003725</name>
</gene>
<dbReference type="RefSeq" id="WP_184175865.1">
    <property type="nucleotide sequence ID" value="NZ_JACHGF010000006.1"/>
</dbReference>
<name>A0A840TRL8_9BACT</name>
<feature type="transmembrane region" description="Helical" evidence="6">
    <location>
        <begin position="771"/>
        <end position="791"/>
    </location>
</feature>
<keyword evidence="10" id="KW-1185">Reference proteome</keyword>
<evidence type="ECO:0000256" key="1">
    <source>
        <dbReference type="ARBA" id="ARBA00004651"/>
    </source>
</evidence>
<evidence type="ECO:0000313" key="9">
    <source>
        <dbReference type="EMBL" id="MBB5285565.1"/>
    </source>
</evidence>
<protein>
    <submittedName>
        <fullName evidence="9">Putative ABC transport system permease protein</fullName>
    </submittedName>
</protein>
<evidence type="ECO:0000256" key="5">
    <source>
        <dbReference type="ARBA" id="ARBA00023136"/>
    </source>
</evidence>
<feature type="domain" description="ABC3 transporter permease C-terminal" evidence="7">
    <location>
        <begin position="291"/>
        <end position="401"/>
    </location>
</feature>
<dbReference type="PANTHER" id="PTHR30572:SF18">
    <property type="entry name" value="ABC-TYPE MACROLIDE FAMILY EXPORT SYSTEM PERMEASE COMPONENT 2"/>
    <property type="match status" value="1"/>
</dbReference>
<feature type="domain" description="MacB-like periplasmic core" evidence="8">
    <location>
        <begin position="20"/>
        <end position="239"/>
    </location>
</feature>
<dbReference type="Proteomes" id="UP000557307">
    <property type="component" value="Unassembled WGS sequence"/>
</dbReference>
<reference evidence="9 10" key="1">
    <citation type="submission" date="2020-08" db="EMBL/GenBank/DDBJ databases">
        <title>Genomic Encyclopedia of Type Strains, Phase IV (KMG-IV): sequencing the most valuable type-strain genomes for metagenomic binning, comparative biology and taxonomic classification.</title>
        <authorList>
            <person name="Goeker M."/>
        </authorList>
    </citation>
    <scope>NUCLEOTIDE SEQUENCE [LARGE SCALE GENOMIC DNA]</scope>
    <source>
        <strain evidence="9 10">DSM 105074</strain>
    </source>
</reference>
<dbReference type="PANTHER" id="PTHR30572">
    <property type="entry name" value="MEMBRANE COMPONENT OF TRANSPORTER-RELATED"/>
    <property type="match status" value="1"/>
</dbReference>
<keyword evidence="3 6" id="KW-0812">Transmembrane</keyword>
<feature type="transmembrane region" description="Helical" evidence="6">
    <location>
        <begin position="377"/>
        <end position="400"/>
    </location>
</feature>
<feature type="transmembrane region" description="Helical" evidence="6">
    <location>
        <begin position="421"/>
        <end position="444"/>
    </location>
</feature>
<feature type="domain" description="MacB-like periplasmic core" evidence="8">
    <location>
        <begin position="438"/>
        <end position="648"/>
    </location>
</feature>